<comment type="function">
    <text evidence="7">Functions as a peptidoglycan terminase that cleaves nascent peptidoglycan strands endolytically to terminate their elongation.</text>
</comment>
<sequence>MNVSPLKIVLAMAVWSLVMALSIGFYLWHWLYNPRTVQIIEPVFIIEKGATLHSVAKRLHEEHLIRWPDVWVVYGRIFHLENIKAGEYRLEMVFSPVELLQRFQKSEHVQHPVTLVEGLRLRDFVSVLHQQENLVNTLGQKTYPELAQVLNIPEMQPEGYFYPDTYQYIRGDADKDILLRAYWRMKSVLSEEWEQRAEGLPYSSPYEALIMASIIEKETGVGYERAEIAGVFVRRLQKKMRLQTDPTVIYGLGDAYDGNLRRVDLKTPTEYNTYTISGLPPTPIANPGREAIHAALHPAAGTALYFVAKGDGSHYFSSTLQEHEAAVQRFQKQRRSDYRSSPALPTAADQTPEAGGEQ</sequence>
<dbReference type="eggNOG" id="COG1559">
    <property type="taxonomic scope" value="Bacteria"/>
</dbReference>
<dbReference type="KEGG" id="ttu:TERTU_1724"/>
<comment type="similarity">
    <text evidence="7">Belongs to the transglycosylase MltG family.</text>
</comment>
<evidence type="ECO:0000313" key="10">
    <source>
        <dbReference type="Proteomes" id="UP000009080"/>
    </source>
</evidence>
<dbReference type="OrthoDB" id="9814591at2"/>
<reference evidence="9 10" key="1">
    <citation type="journal article" date="2009" name="PLoS ONE">
        <title>The complete genome of Teredinibacter turnerae T7901: an intracellular endosymbiont of marine wood-boring bivalves (shipworms).</title>
        <authorList>
            <person name="Yang J.C."/>
            <person name="Madupu R."/>
            <person name="Durkin A.S."/>
            <person name="Ekborg N.A."/>
            <person name="Pedamallu C.S."/>
            <person name="Hostetler J.B."/>
            <person name="Radune D."/>
            <person name="Toms B.S."/>
            <person name="Henrissat B."/>
            <person name="Coutinho P.M."/>
            <person name="Schwarz S."/>
            <person name="Field L."/>
            <person name="Trindade-Silva A.E."/>
            <person name="Soares C.A.G."/>
            <person name="Elshahawi S."/>
            <person name="Hanora A."/>
            <person name="Schmidt E.W."/>
            <person name="Haygood M.G."/>
            <person name="Posfai J."/>
            <person name="Benner J."/>
            <person name="Madinger C."/>
            <person name="Nove J."/>
            <person name="Anton B."/>
            <person name="Chaudhary K."/>
            <person name="Foster J."/>
            <person name="Holman A."/>
            <person name="Kumar S."/>
            <person name="Lessard P.A."/>
            <person name="Luyten Y.A."/>
            <person name="Slatko B."/>
            <person name="Wood N."/>
            <person name="Wu B."/>
            <person name="Teplitski M."/>
            <person name="Mougous J.D."/>
            <person name="Ward N."/>
            <person name="Eisen J.A."/>
            <person name="Badger J.H."/>
            <person name="Distel D.L."/>
        </authorList>
    </citation>
    <scope>NUCLEOTIDE SEQUENCE [LARGE SCALE GENOMIC DNA]</scope>
    <source>
        <strain evidence="10">ATCC 39867 / T7901</strain>
    </source>
</reference>
<dbReference type="EMBL" id="CP001614">
    <property type="protein sequence ID" value="ACR12214.1"/>
    <property type="molecule type" value="Genomic_DNA"/>
</dbReference>
<evidence type="ECO:0000256" key="7">
    <source>
        <dbReference type="HAMAP-Rule" id="MF_02065"/>
    </source>
</evidence>
<evidence type="ECO:0000313" key="9">
    <source>
        <dbReference type="EMBL" id="ACR12214.1"/>
    </source>
</evidence>
<keyword evidence="2 7" id="KW-0812">Transmembrane</keyword>
<dbReference type="AlphaFoldDB" id="C5BU63"/>
<dbReference type="HOGENOM" id="CLU_025574_0_2_6"/>
<dbReference type="EC" id="4.2.2.29" evidence="7"/>
<protein>
    <recommendedName>
        <fullName evidence="7">Endolytic murein transglycosylase</fullName>
        <ecNumber evidence="7">4.2.2.29</ecNumber>
    </recommendedName>
    <alternativeName>
        <fullName evidence="7">Peptidoglycan lytic transglycosylase</fullName>
    </alternativeName>
    <alternativeName>
        <fullName evidence="7">Peptidoglycan polymerization terminase</fullName>
    </alternativeName>
</protein>
<organism evidence="9 10">
    <name type="scientific">Teredinibacter turnerae (strain ATCC 39867 / T7901)</name>
    <dbReference type="NCBI Taxonomy" id="377629"/>
    <lineage>
        <taxon>Bacteria</taxon>
        <taxon>Pseudomonadati</taxon>
        <taxon>Pseudomonadota</taxon>
        <taxon>Gammaproteobacteria</taxon>
        <taxon>Cellvibrionales</taxon>
        <taxon>Cellvibrionaceae</taxon>
        <taxon>Teredinibacter</taxon>
    </lineage>
</organism>
<dbReference type="CDD" id="cd08010">
    <property type="entry name" value="MltG_like"/>
    <property type="match status" value="1"/>
</dbReference>
<dbReference type="HAMAP" id="MF_02065">
    <property type="entry name" value="MltG"/>
    <property type="match status" value="1"/>
</dbReference>
<feature type="site" description="Important for catalytic activity" evidence="7">
    <location>
        <position position="218"/>
    </location>
</feature>
<evidence type="ECO:0000256" key="2">
    <source>
        <dbReference type="ARBA" id="ARBA00022692"/>
    </source>
</evidence>
<name>C5BU63_TERTT</name>
<keyword evidence="3 7" id="KW-1133">Transmembrane helix</keyword>
<dbReference type="GO" id="GO:0008932">
    <property type="term" value="F:lytic endotransglycosylase activity"/>
    <property type="evidence" value="ECO:0007669"/>
    <property type="project" value="UniProtKB-UniRule"/>
</dbReference>
<dbReference type="Gene3D" id="3.30.160.60">
    <property type="entry name" value="Classic Zinc Finger"/>
    <property type="match status" value="1"/>
</dbReference>
<feature type="transmembrane region" description="Helical" evidence="7">
    <location>
        <begin position="6"/>
        <end position="28"/>
    </location>
</feature>
<feature type="region of interest" description="Disordered" evidence="8">
    <location>
        <begin position="330"/>
        <end position="358"/>
    </location>
</feature>
<dbReference type="InterPro" id="IPR003770">
    <property type="entry name" value="MLTG-like"/>
</dbReference>
<keyword evidence="5 7" id="KW-0456">Lyase</keyword>
<dbReference type="PANTHER" id="PTHR30518">
    <property type="entry name" value="ENDOLYTIC MUREIN TRANSGLYCOSYLASE"/>
    <property type="match status" value="1"/>
</dbReference>
<dbReference type="GO" id="GO:0009252">
    <property type="term" value="P:peptidoglycan biosynthetic process"/>
    <property type="evidence" value="ECO:0007669"/>
    <property type="project" value="UniProtKB-UniRule"/>
</dbReference>
<keyword evidence="1 7" id="KW-1003">Cell membrane</keyword>
<keyword evidence="10" id="KW-1185">Reference proteome</keyword>
<evidence type="ECO:0000256" key="6">
    <source>
        <dbReference type="ARBA" id="ARBA00023316"/>
    </source>
</evidence>
<dbReference type="Gene3D" id="3.30.1490.480">
    <property type="entry name" value="Endolytic murein transglycosylase"/>
    <property type="match status" value="1"/>
</dbReference>
<keyword evidence="6 7" id="KW-0961">Cell wall biogenesis/degradation</keyword>
<dbReference type="NCBIfam" id="TIGR00247">
    <property type="entry name" value="endolytic transglycosylase MltG"/>
    <property type="match status" value="1"/>
</dbReference>
<comment type="subcellular location">
    <subcellularLocation>
        <location evidence="7">Cell inner membrane</location>
        <topology evidence="7">Single-pass membrane protein</topology>
    </subcellularLocation>
</comment>
<dbReference type="GO" id="GO:0071555">
    <property type="term" value="P:cell wall organization"/>
    <property type="evidence" value="ECO:0007669"/>
    <property type="project" value="UniProtKB-KW"/>
</dbReference>
<evidence type="ECO:0000256" key="4">
    <source>
        <dbReference type="ARBA" id="ARBA00023136"/>
    </source>
</evidence>
<dbReference type="PANTHER" id="PTHR30518:SF2">
    <property type="entry name" value="ENDOLYTIC MUREIN TRANSGLYCOSYLASE"/>
    <property type="match status" value="1"/>
</dbReference>
<evidence type="ECO:0000256" key="1">
    <source>
        <dbReference type="ARBA" id="ARBA00022475"/>
    </source>
</evidence>
<evidence type="ECO:0000256" key="3">
    <source>
        <dbReference type="ARBA" id="ARBA00022989"/>
    </source>
</evidence>
<evidence type="ECO:0000256" key="5">
    <source>
        <dbReference type="ARBA" id="ARBA00023239"/>
    </source>
</evidence>
<dbReference type="GO" id="GO:0005886">
    <property type="term" value="C:plasma membrane"/>
    <property type="evidence" value="ECO:0007669"/>
    <property type="project" value="UniProtKB-SubCell"/>
</dbReference>
<proteinExistence type="inferred from homology"/>
<dbReference type="Pfam" id="PF02618">
    <property type="entry name" value="YceG"/>
    <property type="match status" value="1"/>
</dbReference>
<accession>C5BU63</accession>
<keyword evidence="4 7" id="KW-0472">Membrane</keyword>
<gene>
    <name evidence="7" type="primary">mltG</name>
    <name evidence="9" type="ordered locus">TERTU_1724</name>
</gene>
<dbReference type="STRING" id="377629.TERTU_1724"/>
<keyword evidence="7" id="KW-0997">Cell inner membrane</keyword>
<dbReference type="Proteomes" id="UP000009080">
    <property type="component" value="Chromosome"/>
</dbReference>
<dbReference type="RefSeq" id="WP_015818326.1">
    <property type="nucleotide sequence ID" value="NC_012997.1"/>
</dbReference>
<comment type="catalytic activity">
    <reaction evidence="7">
        <text>a peptidoglycan chain = a peptidoglycan chain with N-acetyl-1,6-anhydromuramyl-[peptide] at the reducing end + a peptidoglycan chain with N-acetylglucosamine at the non-reducing end.</text>
        <dbReference type="EC" id="4.2.2.29"/>
    </reaction>
</comment>
<evidence type="ECO:0000256" key="8">
    <source>
        <dbReference type="SAM" id="MobiDB-lite"/>
    </source>
</evidence>